<keyword evidence="2" id="KW-0175">Coiled coil</keyword>
<dbReference type="InterPro" id="IPR039565">
    <property type="entry name" value="BamD-like"/>
</dbReference>
<dbReference type="SUPFAM" id="SSF48452">
    <property type="entry name" value="TPR-like"/>
    <property type="match status" value="1"/>
</dbReference>
<feature type="coiled-coil region" evidence="2">
    <location>
        <begin position="126"/>
        <end position="167"/>
    </location>
</feature>
<reference evidence="4" key="1">
    <citation type="submission" date="2018-06" db="EMBL/GenBank/DDBJ databases">
        <authorList>
            <person name="Zhirakovskaya E."/>
        </authorList>
    </citation>
    <scope>NUCLEOTIDE SEQUENCE</scope>
</reference>
<keyword evidence="4" id="KW-0808">Transferase</keyword>
<protein>
    <submittedName>
        <fullName evidence="4">TPR repeat containing exported protein Putative periplasmic protein contains a protein prenylyltransferase domain</fullName>
    </submittedName>
</protein>
<dbReference type="SUPFAM" id="SSF58100">
    <property type="entry name" value="Bacterial hemolysins"/>
    <property type="match status" value="1"/>
</dbReference>
<accession>A0A3B1D3B7</accession>
<feature type="domain" description="Outer membrane lipoprotein BamD-like" evidence="3">
    <location>
        <begin position="184"/>
        <end position="303"/>
    </location>
</feature>
<evidence type="ECO:0000313" key="4">
    <source>
        <dbReference type="EMBL" id="VAX29490.1"/>
    </source>
</evidence>
<gene>
    <name evidence="4" type="ORF">MNBD_NITROSPIRAE02-681</name>
</gene>
<dbReference type="GO" id="GO:0051301">
    <property type="term" value="P:cell division"/>
    <property type="evidence" value="ECO:0007669"/>
    <property type="project" value="InterPro"/>
</dbReference>
<name>A0A3B1D3B7_9ZZZZ</name>
<dbReference type="GO" id="GO:0016740">
    <property type="term" value="F:transferase activity"/>
    <property type="evidence" value="ECO:0007669"/>
    <property type="project" value="UniProtKB-KW"/>
</dbReference>
<dbReference type="HAMAP" id="MF_02066">
    <property type="entry name" value="CpoB"/>
    <property type="match status" value="1"/>
</dbReference>
<dbReference type="AlphaFoldDB" id="A0A3B1D3B7"/>
<dbReference type="InterPro" id="IPR011990">
    <property type="entry name" value="TPR-like_helical_dom_sf"/>
</dbReference>
<keyword evidence="1" id="KW-0732">Signal</keyword>
<dbReference type="NCBIfam" id="TIGR02795">
    <property type="entry name" value="tol_pal_ybgF"/>
    <property type="match status" value="1"/>
</dbReference>
<evidence type="ECO:0000256" key="2">
    <source>
        <dbReference type="SAM" id="Coils"/>
    </source>
</evidence>
<evidence type="ECO:0000256" key="1">
    <source>
        <dbReference type="ARBA" id="ARBA00022729"/>
    </source>
</evidence>
<evidence type="ECO:0000259" key="3">
    <source>
        <dbReference type="Pfam" id="PF13525"/>
    </source>
</evidence>
<dbReference type="Pfam" id="PF13525">
    <property type="entry name" value="YfiO"/>
    <property type="match status" value="1"/>
</dbReference>
<dbReference type="InterPro" id="IPR014162">
    <property type="entry name" value="CpoB_C"/>
</dbReference>
<organism evidence="4">
    <name type="scientific">hydrothermal vent metagenome</name>
    <dbReference type="NCBI Taxonomy" id="652676"/>
    <lineage>
        <taxon>unclassified sequences</taxon>
        <taxon>metagenomes</taxon>
        <taxon>ecological metagenomes</taxon>
    </lineage>
</organism>
<dbReference type="EMBL" id="UOGH01000121">
    <property type="protein sequence ID" value="VAX29490.1"/>
    <property type="molecule type" value="Genomic_DNA"/>
</dbReference>
<dbReference type="Gene3D" id="1.25.40.10">
    <property type="entry name" value="Tetratricopeptide repeat domain"/>
    <property type="match status" value="1"/>
</dbReference>
<dbReference type="InterPro" id="IPR034706">
    <property type="entry name" value="CpoB"/>
</dbReference>
<sequence>MRRGLRAGGRLINRLGPAMRSAAILKLCGVVLLLSGCITAGNFESLRSDVNQLKREVYAQKREVTGLKEGLGSLEGKTSKAVNKETLEAIRNSQEMIYDQLTGLNRDIQLLQGKFDEKNYAVERALSENKAEMTELKTRVEEMAGEVKQLMARVQVLEQKFDALSKGPLVQKKAAEKKAPVVTEEGVYQQALKTFREGKYKEARKEFEAFLRKYPDSDLSDNAQFWIAESYYKEGLYEDAILAYETLIRKFPKSDKVPGAMLKQAYSFQELGDKNTTKVILSTLKERFPKSKEAELAEKKLQALGKDAQQKKTP</sequence>
<proteinExistence type="inferred from homology"/>